<keyword evidence="2" id="KW-0732">Signal</keyword>
<comment type="cofactor">
    <cofactor evidence="1">
        <name>Cu cation</name>
        <dbReference type="ChEBI" id="CHEBI:23378"/>
    </cofactor>
    <text evidence="1">Binds 1 copper ion per subunit.</text>
</comment>
<evidence type="ECO:0000256" key="1">
    <source>
        <dbReference type="RuleBase" id="RU000393"/>
    </source>
</evidence>
<organism evidence="4 5">
    <name type="scientific">Strongylocentrotus purpuratus</name>
    <name type="common">Purple sea urchin</name>
    <dbReference type="NCBI Taxonomy" id="7668"/>
    <lineage>
        <taxon>Eukaryota</taxon>
        <taxon>Metazoa</taxon>
        <taxon>Echinodermata</taxon>
        <taxon>Eleutherozoa</taxon>
        <taxon>Echinozoa</taxon>
        <taxon>Echinoidea</taxon>
        <taxon>Euechinoidea</taxon>
        <taxon>Echinacea</taxon>
        <taxon>Camarodonta</taxon>
        <taxon>Echinidea</taxon>
        <taxon>Strongylocentrotidae</taxon>
        <taxon>Strongylocentrotus</taxon>
    </lineage>
</organism>
<dbReference type="GO" id="GO:0005507">
    <property type="term" value="F:copper ion binding"/>
    <property type="evidence" value="ECO:0000318"/>
    <property type="project" value="GO_Central"/>
</dbReference>
<dbReference type="InterPro" id="IPR018152">
    <property type="entry name" value="SOD_Cu/Zn_BS"/>
</dbReference>
<accession>A0A7M7N089</accession>
<dbReference type="InterPro" id="IPR024134">
    <property type="entry name" value="SOD_Cu/Zn_/chaperone"/>
</dbReference>
<dbReference type="KEGG" id="spu:105444373"/>
<protein>
    <recommendedName>
        <fullName evidence="1">Superoxide dismutase [Cu-Zn]</fullName>
        <ecNumber evidence="1">1.15.1.1</ecNumber>
    </recommendedName>
</protein>
<dbReference type="InParanoid" id="A0A7M7N089"/>
<keyword evidence="1" id="KW-0862">Zinc</keyword>
<feature type="domain" description="Superoxide dismutase copper/zinc binding" evidence="3">
    <location>
        <begin position="88"/>
        <end position="227"/>
    </location>
</feature>
<evidence type="ECO:0000256" key="2">
    <source>
        <dbReference type="SAM" id="SignalP"/>
    </source>
</evidence>
<comment type="similarity">
    <text evidence="1">Belongs to the Cu-Zn superoxide dismutase family.</text>
</comment>
<dbReference type="GO" id="GO:0019430">
    <property type="term" value="P:removal of superoxide radicals"/>
    <property type="evidence" value="ECO:0000318"/>
    <property type="project" value="GO_Central"/>
</dbReference>
<dbReference type="GeneID" id="105444373"/>
<dbReference type="OrthoDB" id="2015551at2759"/>
<dbReference type="OMA" id="DAEHAMH"/>
<dbReference type="SUPFAM" id="SSF49329">
    <property type="entry name" value="Cu,Zn superoxide dismutase-like"/>
    <property type="match status" value="1"/>
</dbReference>
<feature type="chain" id="PRO_5029605303" description="Superoxide dismutase [Cu-Zn]" evidence="2">
    <location>
        <begin position="20"/>
        <end position="237"/>
    </location>
</feature>
<keyword evidence="5" id="KW-1185">Reference proteome</keyword>
<dbReference type="EnsemblMetazoa" id="XM_030973390">
    <property type="protein sequence ID" value="XP_030829250"/>
    <property type="gene ID" value="LOC105444373"/>
</dbReference>
<dbReference type="Gene3D" id="2.60.40.200">
    <property type="entry name" value="Superoxide dismutase, copper/zinc binding domain"/>
    <property type="match status" value="1"/>
</dbReference>
<dbReference type="AlphaFoldDB" id="A0A7M7N089"/>
<dbReference type="GO" id="GO:0004784">
    <property type="term" value="F:superoxide dismutase activity"/>
    <property type="evidence" value="ECO:0000318"/>
    <property type="project" value="GO_Central"/>
</dbReference>
<keyword evidence="1" id="KW-0186">Copper</keyword>
<dbReference type="PANTHER" id="PTHR10003">
    <property type="entry name" value="SUPEROXIDE DISMUTASE CU-ZN -RELATED"/>
    <property type="match status" value="1"/>
</dbReference>
<name>A0A7M7N089_STRPU</name>
<dbReference type="PRINTS" id="PR00068">
    <property type="entry name" value="CUZNDISMTASE"/>
</dbReference>
<evidence type="ECO:0000259" key="3">
    <source>
        <dbReference type="Pfam" id="PF00080"/>
    </source>
</evidence>
<comment type="function">
    <text evidence="1">Destroys radicals which are normally produced within the cells and which are toxic to biological systems.</text>
</comment>
<evidence type="ECO:0000313" key="4">
    <source>
        <dbReference type="EnsemblMetazoa" id="XP_030829250"/>
    </source>
</evidence>
<dbReference type="CDD" id="cd00305">
    <property type="entry name" value="Cu-Zn_Superoxide_Dismutase"/>
    <property type="match status" value="1"/>
</dbReference>
<sequence>MQLLLALLSLTALITSSYCVRIPLFATLRHLQHEIDNLKAEVVVLRQTQDQCHPTEAPPTDVGKNKDAAVTVNFASCRLTKSENGEVVGRVDLREQSDTNVLQLRLQVDGAKLTLAANSKHGFHVHTYGNISGSCSTTGGHYNPDGVDHASPTSAQRHVGDLGNVQADASGNIDVSFNDTYASLTGTKAIMGRAFVLHGGEDDIGLGGNAGSLASGNAGPRLACCVIGWATGTDWVY</sequence>
<evidence type="ECO:0000313" key="5">
    <source>
        <dbReference type="Proteomes" id="UP000007110"/>
    </source>
</evidence>
<feature type="signal peptide" evidence="2">
    <location>
        <begin position="1"/>
        <end position="19"/>
    </location>
</feature>
<dbReference type="EC" id="1.15.1.1" evidence="1"/>
<dbReference type="InterPro" id="IPR001424">
    <property type="entry name" value="SOD_Cu_Zn_dom"/>
</dbReference>
<dbReference type="Proteomes" id="UP000007110">
    <property type="component" value="Unassembled WGS sequence"/>
</dbReference>
<reference evidence="5" key="1">
    <citation type="submission" date="2015-02" db="EMBL/GenBank/DDBJ databases">
        <title>Genome sequencing for Strongylocentrotus purpuratus.</title>
        <authorList>
            <person name="Murali S."/>
            <person name="Liu Y."/>
            <person name="Vee V."/>
            <person name="English A."/>
            <person name="Wang M."/>
            <person name="Skinner E."/>
            <person name="Han Y."/>
            <person name="Muzny D.M."/>
            <person name="Worley K.C."/>
            <person name="Gibbs R.A."/>
        </authorList>
    </citation>
    <scope>NUCLEOTIDE SEQUENCE</scope>
</reference>
<dbReference type="InterPro" id="IPR036423">
    <property type="entry name" value="SOD-like_Cu/Zn_dom_sf"/>
</dbReference>
<comment type="catalytic activity">
    <reaction evidence="1">
        <text>2 superoxide + 2 H(+) = H2O2 + O2</text>
        <dbReference type="Rhea" id="RHEA:20696"/>
        <dbReference type="ChEBI" id="CHEBI:15378"/>
        <dbReference type="ChEBI" id="CHEBI:15379"/>
        <dbReference type="ChEBI" id="CHEBI:16240"/>
        <dbReference type="ChEBI" id="CHEBI:18421"/>
        <dbReference type="EC" id="1.15.1.1"/>
    </reaction>
</comment>
<dbReference type="PROSITE" id="PS00332">
    <property type="entry name" value="SOD_CU_ZN_2"/>
    <property type="match status" value="1"/>
</dbReference>
<keyword evidence="1" id="KW-0560">Oxidoreductase</keyword>
<dbReference type="RefSeq" id="XP_030829250.1">
    <property type="nucleotide sequence ID" value="XM_030973390.1"/>
</dbReference>
<keyword evidence="1" id="KW-0479">Metal-binding</keyword>
<comment type="cofactor">
    <cofactor evidence="1">
        <name>Zn(2+)</name>
        <dbReference type="ChEBI" id="CHEBI:29105"/>
    </cofactor>
    <text evidence="1">Binds 1 zinc ion per subunit.</text>
</comment>
<reference evidence="4" key="2">
    <citation type="submission" date="2021-01" db="UniProtKB">
        <authorList>
            <consortium name="EnsemblMetazoa"/>
        </authorList>
    </citation>
    <scope>IDENTIFICATION</scope>
</reference>
<proteinExistence type="inferred from homology"/>
<dbReference type="Pfam" id="PF00080">
    <property type="entry name" value="Sod_Cu"/>
    <property type="match status" value="1"/>
</dbReference>